<dbReference type="GO" id="GO:0033743">
    <property type="term" value="F:peptide-methionine (R)-S-oxide reductase activity"/>
    <property type="evidence" value="ECO:0007669"/>
    <property type="project" value="UniProtKB-EC"/>
</dbReference>
<dbReference type="PANTHER" id="PTHR10173">
    <property type="entry name" value="METHIONINE SULFOXIDE REDUCTASE"/>
    <property type="match status" value="1"/>
</dbReference>
<evidence type="ECO:0000313" key="5">
    <source>
        <dbReference type="EMBL" id="QOT71031.1"/>
    </source>
</evidence>
<protein>
    <recommendedName>
        <fullName evidence="1">peptide-methionine (R)-S-oxide reductase</fullName>
        <ecNumber evidence="1">1.8.4.12</ecNumber>
    </recommendedName>
</protein>
<evidence type="ECO:0000256" key="1">
    <source>
        <dbReference type="ARBA" id="ARBA00012499"/>
    </source>
</evidence>
<dbReference type="GO" id="GO:0006979">
    <property type="term" value="P:response to oxidative stress"/>
    <property type="evidence" value="ECO:0007669"/>
    <property type="project" value="InterPro"/>
</dbReference>
<evidence type="ECO:0000256" key="3">
    <source>
        <dbReference type="ARBA" id="ARBA00048488"/>
    </source>
</evidence>
<dbReference type="GO" id="GO:0005737">
    <property type="term" value="C:cytoplasm"/>
    <property type="evidence" value="ECO:0007669"/>
    <property type="project" value="TreeGrafter"/>
</dbReference>
<feature type="domain" description="MsrB" evidence="4">
    <location>
        <begin position="40"/>
        <end position="161"/>
    </location>
</feature>
<dbReference type="InterPro" id="IPR002579">
    <property type="entry name" value="Met_Sox_Rdtase_MsrB_dom"/>
</dbReference>
<reference evidence="6" key="1">
    <citation type="submission" date="2020-08" db="EMBL/GenBank/DDBJ databases">
        <title>Complete genome sequence of Sphingobium barthaii strain KK22, a high-molecular-weight polycyclic aromatic hydrocarbon-degrading soil bacterium.</title>
        <authorList>
            <person name="Mori J.F."/>
            <person name="Kanaly R.A."/>
        </authorList>
    </citation>
    <scope>NUCLEOTIDE SEQUENCE [LARGE SCALE GENOMIC DNA]</scope>
    <source>
        <strain evidence="6">KK22</strain>
    </source>
</reference>
<dbReference type="EMBL" id="CP060035">
    <property type="protein sequence ID" value="QOT71031.1"/>
    <property type="molecule type" value="Genomic_DNA"/>
</dbReference>
<dbReference type="InterPro" id="IPR006311">
    <property type="entry name" value="TAT_signal"/>
</dbReference>
<dbReference type="Gene3D" id="2.170.150.20">
    <property type="entry name" value="Peptide methionine sulfoxide reductase"/>
    <property type="match status" value="1"/>
</dbReference>
<dbReference type="NCBIfam" id="TIGR00357">
    <property type="entry name" value="peptide-methionine (R)-S-oxide reductase MsrB"/>
    <property type="match status" value="1"/>
</dbReference>
<dbReference type="AlphaFoldDB" id="A0A7M2GEG7"/>
<dbReference type="Proteomes" id="UP000593663">
    <property type="component" value="Chromosome 1"/>
</dbReference>
<dbReference type="EC" id="1.8.4.12" evidence="1"/>
<dbReference type="SUPFAM" id="SSF51316">
    <property type="entry name" value="Mss4-like"/>
    <property type="match status" value="1"/>
</dbReference>
<dbReference type="PROSITE" id="PS51790">
    <property type="entry name" value="MSRB"/>
    <property type="match status" value="1"/>
</dbReference>
<dbReference type="PROSITE" id="PS51318">
    <property type="entry name" value="TAT"/>
    <property type="match status" value="1"/>
</dbReference>
<evidence type="ECO:0000259" key="4">
    <source>
        <dbReference type="PROSITE" id="PS51790"/>
    </source>
</evidence>
<dbReference type="InterPro" id="IPR011057">
    <property type="entry name" value="Mss4-like_sf"/>
</dbReference>
<dbReference type="Pfam" id="PF01641">
    <property type="entry name" value="SelR"/>
    <property type="match status" value="1"/>
</dbReference>
<evidence type="ECO:0000313" key="6">
    <source>
        <dbReference type="Proteomes" id="UP000593663"/>
    </source>
</evidence>
<accession>A0A7M2GEG7</accession>
<gene>
    <name evidence="5" type="primary">msrB</name>
    <name evidence="5" type="ORF">H5V43_13085</name>
</gene>
<proteinExistence type="predicted"/>
<sequence length="161" mass="17647">MAGPMNRRRFLGMGGCAATTIVLWQAGLGRAAAYPFTLSDAEWRRRLSPPAYQVLRKRSTEYPFTSPLNKEHRTGIFACAGCGQRLFSSKTKFDSGTGWPSFWAPLPRAVGTSRDFELGYPRTEVHCARCGGHLGHVFDDGPKPTGKRYCMNGVALAFVAG</sequence>
<dbReference type="GO" id="GO:0030091">
    <property type="term" value="P:protein repair"/>
    <property type="evidence" value="ECO:0007669"/>
    <property type="project" value="InterPro"/>
</dbReference>
<dbReference type="KEGG" id="sbar:H5V43_13085"/>
<keyword evidence="2 5" id="KW-0560">Oxidoreductase</keyword>
<evidence type="ECO:0000256" key="2">
    <source>
        <dbReference type="ARBA" id="ARBA00023002"/>
    </source>
</evidence>
<organism evidence="5 6">
    <name type="scientific">Sphingobium fuliginis (strain ATCC 27551)</name>
    <dbReference type="NCBI Taxonomy" id="336203"/>
    <lineage>
        <taxon>Bacteria</taxon>
        <taxon>Pseudomonadati</taxon>
        <taxon>Pseudomonadota</taxon>
        <taxon>Alphaproteobacteria</taxon>
        <taxon>Sphingomonadales</taxon>
        <taxon>Sphingomonadaceae</taxon>
        <taxon>Sphingobium</taxon>
    </lineage>
</organism>
<dbReference type="InterPro" id="IPR028427">
    <property type="entry name" value="Met_Sox_Rdtase_MsrB"/>
</dbReference>
<name>A0A7M2GEG7_SPHSA</name>
<dbReference type="PANTHER" id="PTHR10173:SF57">
    <property type="entry name" value="PEPTIDE-METHIONINE (R)-S-OXIDE REDUCTASE"/>
    <property type="match status" value="1"/>
</dbReference>
<comment type="catalytic activity">
    <reaction evidence="3">
        <text>L-methionyl-[protein] + [thioredoxin]-disulfide + H2O = L-methionyl-(R)-S-oxide-[protein] + [thioredoxin]-dithiol</text>
        <dbReference type="Rhea" id="RHEA:24164"/>
        <dbReference type="Rhea" id="RHEA-COMP:10698"/>
        <dbReference type="Rhea" id="RHEA-COMP:10700"/>
        <dbReference type="Rhea" id="RHEA-COMP:12313"/>
        <dbReference type="Rhea" id="RHEA-COMP:12314"/>
        <dbReference type="ChEBI" id="CHEBI:15377"/>
        <dbReference type="ChEBI" id="CHEBI:16044"/>
        <dbReference type="ChEBI" id="CHEBI:29950"/>
        <dbReference type="ChEBI" id="CHEBI:45764"/>
        <dbReference type="ChEBI" id="CHEBI:50058"/>
        <dbReference type="EC" id="1.8.4.12"/>
    </reaction>
</comment>